<dbReference type="AlphaFoldDB" id="A0AAJ3P312"/>
<comment type="caution">
    <text evidence="1">The sequence shown here is derived from an EMBL/GenBank/DDBJ whole genome shotgun (WGS) entry which is preliminary data.</text>
</comment>
<accession>A0AAJ3P312</accession>
<protein>
    <submittedName>
        <fullName evidence="1">Uncharacterized protein</fullName>
    </submittedName>
</protein>
<sequence>MRKFSRSIARFLFSVYSSDGICISSLRTAPKPAMQRL</sequence>
<evidence type="ECO:0000313" key="1">
    <source>
        <dbReference type="EMBL" id="OSL50896.1"/>
    </source>
</evidence>
<gene>
    <name evidence="1" type="ORF">EATG_03423</name>
</gene>
<reference evidence="1 2" key="1">
    <citation type="submission" date="2010-04" db="EMBL/GenBank/DDBJ databases">
        <title>The Genome Sequence of Escherichia coli H605.</title>
        <authorList>
            <consortium name="The Broad Institute Genome Sequencing Platform"/>
            <consortium name="The Broad Institute Genome Sequencing Center for Infectious Disease"/>
            <person name="Feldgarden M."/>
            <person name="Gordon D.M."/>
            <person name="Johnson J.R."/>
            <person name="Johnston B.D."/>
            <person name="Young S."/>
            <person name="Zeng Q."/>
            <person name="Koehrsen M."/>
            <person name="Alvarado L."/>
            <person name="Berlin A.M."/>
            <person name="Borenstein D."/>
            <person name="Chapman S.B."/>
            <person name="Chen Z."/>
            <person name="Engels R."/>
            <person name="Freedman E."/>
            <person name="Gellesch M."/>
            <person name="Goldberg J."/>
            <person name="Griggs A."/>
            <person name="Gujja S."/>
            <person name="Heilman E.R."/>
            <person name="Heiman D.I."/>
            <person name="Hepburn T.A."/>
            <person name="Howarth C."/>
            <person name="Jen D."/>
            <person name="Larson L."/>
            <person name="Mehta T."/>
            <person name="Park D."/>
            <person name="Pearson M."/>
            <person name="Richards J."/>
            <person name="Roberts A."/>
            <person name="Saif S."/>
            <person name="Shea T.D."/>
            <person name="Shenoy N."/>
            <person name="Sisk P."/>
            <person name="Stolte C."/>
            <person name="Sykes S.N."/>
            <person name="Walk T."/>
            <person name="White J."/>
            <person name="Yandava C."/>
            <person name="Haas B."/>
            <person name="Henn M.R."/>
            <person name="Nusbaum C."/>
            <person name="Birren B."/>
        </authorList>
    </citation>
    <scope>NUCLEOTIDE SEQUENCE [LARGE SCALE GENOMIC DNA]</scope>
    <source>
        <strain evidence="1 2">H605</strain>
    </source>
</reference>
<dbReference type="EMBL" id="ADJX01000001">
    <property type="protein sequence ID" value="OSL50896.1"/>
    <property type="molecule type" value="Genomic_DNA"/>
</dbReference>
<proteinExistence type="predicted"/>
<name>A0AAJ3P312_ECOLX</name>
<dbReference type="Proteomes" id="UP000243401">
    <property type="component" value="Unassembled WGS sequence"/>
</dbReference>
<evidence type="ECO:0000313" key="2">
    <source>
        <dbReference type="Proteomes" id="UP000243401"/>
    </source>
</evidence>
<organism evidence="1 2">
    <name type="scientific">Escherichia coli H605</name>
    <dbReference type="NCBI Taxonomy" id="656410"/>
    <lineage>
        <taxon>Bacteria</taxon>
        <taxon>Pseudomonadati</taxon>
        <taxon>Pseudomonadota</taxon>
        <taxon>Gammaproteobacteria</taxon>
        <taxon>Enterobacterales</taxon>
        <taxon>Enterobacteriaceae</taxon>
        <taxon>Escherichia</taxon>
    </lineage>
</organism>